<dbReference type="Proteomes" id="UP000309997">
    <property type="component" value="Unassembled WGS sequence"/>
</dbReference>
<comment type="caution">
    <text evidence="1">The sequence shown here is derived from an EMBL/GenBank/DDBJ whole genome shotgun (WGS) entry which is preliminary data.</text>
</comment>
<reference evidence="1 2" key="1">
    <citation type="journal article" date="2024" name="Plant Biotechnol. J.">
        <title>Genome and CRISPR/Cas9 system of a widespread forest tree (Populus alba) in the world.</title>
        <authorList>
            <person name="Liu Y.J."/>
            <person name="Jiang P.F."/>
            <person name="Han X.M."/>
            <person name="Li X.Y."/>
            <person name="Wang H.M."/>
            <person name="Wang Y.J."/>
            <person name="Wang X.X."/>
            <person name="Zeng Q.Y."/>
        </authorList>
    </citation>
    <scope>NUCLEOTIDE SEQUENCE [LARGE SCALE GENOMIC DNA]</scope>
    <source>
        <strain evidence="2">cv. PAL-ZL1</strain>
    </source>
</reference>
<proteinExistence type="predicted"/>
<dbReference type="EMBL" id="RCHU02000017">
    <property type="protein sequence ID" value="KAL3567771.1"/>
    <property type="molecule type" value="Genomic_DNA"/>
</dbReference>
<evidence type="ECO:0000313" key="1">
    <source>
        <dbReference type="EMBL" id="KAL3567771.1"/>
    </source>
</evidence>
<sequence>MPQRNKETGDDLALDIRRCEKSSCEKRKNHQKTMIVRGGFHRKTPRFWQTDHNCSSSGGCFPSYSSKVAGAIKELPLALIVGTHPALPSSRNAARLIFVFQSADHKIESDKSNKCVISNNCCERLEERLKRGPSLSQSPNEQAKLQSEGAIRRNGCTLAMVDEVLERKPVSS</sequence>
<name>A0ACC4AP88_POPAL</name>
<evidence type="ECO:0000313" key="2">
    <source>
        <dbReference type="Proteomes" id="UP000309997"/>
    </source>
</evidence>
<protein>
    <submittedName>
        <fullName evidence="1">Uncharacterized protein</fullName>
    </submittedName>
</protein>
<gene>
    <name evidence="1" type="ORF">D5086_030422</name>
</gene>
<keyword evidence="2" id="KW-1185">Reference proteome</keyword>
<organism evidence="1 2">
    <name type="scientific">Populus alba</name>
    <name type="common">White poplar</name>
    <dbReference type="NCBI Taxonomy" id="43335"/>
    <lineage>
        <taxon>Eukaryota</taxon>
        <taxon>Viridiplantae</taxon>
        <taxon>Streptophyta</taxon>
        <taxon>Embryophyta</taxon>
        <taxon>Tracheophyta</taxon>
        <taxon>Spermatophyta</taxon>
        <taxon>Magnoliopsida</taxon>
        <taxon>eudicotyledons</taxon>
        <taxon>Gunneridae</taxon>
        <taxon>Pentapetalae</taxon>
        <taxon>rosids</taxon>
        <taxon>fabids</taxon>
        <taxon>Malpighiales</taxon>
        <taxon>Salicaceae</taxon>
        <taxon>Saliceae</taxon>
        <taxon>Populus</taxon>
    </lineage>
</organism>
<accession>A0ACC4AP88</accession>